<gene>
    <name evidence="2" type="ORF">NPIL_617571</name>
</gene>
<comment type="caution">
    <text evidence="2">The sequence shown here is derived from an EMBL/GenBank/DDBJ whole genome shotgun (WGS) entry which is preliminary data.</text>
</comment>
<reference evidence="2" key="1">
    <citation type="submission" date="2020-08" db="EMBL/GenBank/DDBJ databases">
        <title>Multicomponent nature underlies the extraordinary mechanical properties of spider dragline silk.</title>
        <authorList>
            <person name="Kono N."/>
            <person name="Nakamura H."/>
            <person name="Mori M."/>
            <person name="Yoshida Y."/>
            <person name="Ohtoshi R."/>
            <person name="Malay A.D."/>
            <person name="Moran D.A.P."/>
            <person name="Tomita M."/>
            <person name="Numata K."/>
            <person name="Arakawa K."/>
        </authorList>
    </citation>
    <scope>NUCLEOTIDE SEQUENCE</scope>
</reference>
<keyword evidence="3" id="KW-1185">Reference proteome</keyword>
<organism evidence="2 3">
    <name type="scientific">Nephila pilipes</name>
    <name type="common">Giant wood spider</name>
    <name type="synonym">Nephila maculata</name>
    <dbReference type="NCBI Taxonomy" id="299642"/>
    <lineage>
        <taxon>Eukaryota</taxon>
        <taxon>Metazoa</taxon>
        <taxon>Ecdysozoa</taxon>
        <taxon>Arthropoda</taxon>
        <taxon>Chelicerata</taxon>
        <taxon>Arachnida</taxon>
        <taxon>Araneae</taxon>
        <taxon>Araneomorphae</taxon>
        <taxon>Entelegynae</taxon>
        <taxon>Araneoidea</taxon>
        <taxon>Nephilidae</taxon>
        <taxon>Nephila</taxon>
    </lineage>
</organism>
<evidence type="ECO:0000313" key="3">
    <source>
        <dbReference type="Proteomes" id="UP000887013"/>
    </source>
</evidence>
<name>A0A8X6QY65_NEPPI</name>
<dbReference type="EMBL" id="BMAW01039593">
    <property type="protein sequence ID" value="GFU56452.1"/>
    <property type="molecule type" value="Genomic_DNA"/>
</dbReference>
<dbReference type="Proteomes" id="UP000887013">
    <property type="component" value="Unassembled WGS sequence"/>
</dbReference>
<feature type="region of interest" description="Disordered" evidence="1">
    <location>
        <begin position="52"/>
        <end position="77"/>
    </location>
</feature>
<dbReference type="AlphaFoldDB" id="A0A8X6QY65"/>
<evidence type="ECO:0000256" key="1">
    <source>
        <dbReference type="SAM" id="MobiDB-lite"/>
    </source>
</evidence>
<feature type="compositionally biased region" description="Polar residues" evidence="1">
    <location>
        <begin position="52"/>
        <end position="61"/>
    </location>
</feature>
<proteinExistence type="predicted"/>
<protein>
    <submittedName>
        <fullName evidence="2">Uncharacterized protein</fullName>
    </submittedName>
</protein>
<evidence type="ECO:0000313" key="2">
    <source>
        <dbReference type="EMBL" id="GFU56452.1"/>
    </source>
</evidence>
<accession>A0A8X6QY65</accession>
<sequence>MEMQRWNEEKTRIEGELNQYIPCPITGCIHHAQIAQLKTNFNINLNLSQNLTPGKNRQLETSADGFKTPSKTVKQPKVINPTITETVNKFNTLRINNQVDVAEAIPPPSDKIPPLMLRLTNDYNLLLQEKSAGCNK</sequence>